<keyword evidence="2" id="KW-1133">Transmembrane helix</keyword>
<feature type="transmembrane region" description="Helical" evidence="2">
    <location>
        <begin position="552"/>
        <end position="572"/>
    </location>
</feature>
<keyword evidence="2" id="KW-0812">Transmembrane</keyword>
<keyword evidence="4" id="KW-1185">Reference proteome</keyword>
<dbReference type="RefSeq" id="XP_038747094.1">
    <property type="nucleotide sequence ID" value="XM_038887487.1"/>
</dbReference>
<name>A0A9P6LLD3_9PEZI</name>
<gene>
    <name evidence="3" type="ORF">CkaCkLH20_04768</name>
</gene>
<evidence type="ECO:0008006" key="5">
    <source>
        <dbReference type="Google" id="ProtNLM"/>
    </source>
</evidence>
<comment type="caution">
    <text evidence="3">The sequence shown here is derived from an EMBL/GenBank/DDBJ whole genome shotgun (WGS) entry which is preliminary data.</text>
</comment>
<dbReference type="EMBL" id="JAATWM020000013">
    <property type="protein sequence ID" value="KAF9877633.1"/>
    <property type="molecule type" value="Genomic_DNA"/>
</dbReference>
<dbReference type="AlphaFoldDB" id="A0A9P6LLD3"/>
<evidence type="ECO:0000256" key="2">
    <source>
        <dbReference type="SAM" id="Phobius"/>
    </source>
</evidence>
<reference evidence="3" key="1">
    <citation type="submission" date="2020-03" db="EMBL/GenBank/DDBJ databases">
        <authorList>
            <person name="He L."/>
        </authorList>
    </citation>
    <scope>NUCLEOTIDE SEQUENCE</scope>
    <source>
        <strain evidence="3">CkLH20</strain>
    </source>
</reference>
<dbReference type="GeneID" id="62160561"/>
<proteinExistence type="predicted"/>
<evidence type="ECO:0000313" key="3">
    <source>
        <dbReference type="EMBL" id="KAF9877633.1"/>
    </source>
</evidence>
<protein>
    <recommendedName>
        <fullName evidence="5">Ankyrin repeat protein</fullName>
    </recommendedName>
</protein>
<evidence type="ECO:0000256" key="1">
    <source>
        <dbReference type="SAM" id="MobiDB-lite"/>
    </source>
</evidence>
<organism evidence="3 4">
    <name type="scientific">Colletotrichum karsti</name>
    <dbReference type="NCBI Taxonomy" id="1095194"/>
    <lineage>
        <taxon>Eukaryota</taxon>
        <taxon>Fungi</taxon>
        <taxon>Dikarya</taxon>
        <taxon>Ascomycota</taxon>
        <taxon>Pezizomycotina</taxon>
        <taxon>Sordariomycetes</taxon>
        <taxon>Hypocreomycetidae</taxon>
        <taxon>Glomerellales</taxon>
        <taxon>Glomerellaceae</taxon>
        <taxon>Colletotrichum</taxon>
        <taxon>Colletotrichum boninense species complex</taxon>
    </lineage>
</organism>
<reference evidence="3" key="2">
    <citation type="submission" date="2020-11" db="EMBL/GenBank/DDBJ databases">
        <title>Whole genome sequencing of Colletotrichum sp.</title>
        <authorList>
            <person name="Li H."/>
        </authorList>
    </citation>
    <scope>NUCLEOTIDE SEQUENCE</scope>
    <source>
        <strain evidence="3">CkLH20</strain>
    </source>
</reference>
<accession>A0A9P6LLD3</accession>
<sequence length="580" mass="65895">MEHILDYLIVKTPKFKETMKLSEPTRHAQDSMSNFWATVTQMRPGGPELTRYAVSRTVNNLIYNDAPIMTVGDTVSKYQALPTSIDTKGLGLNAAATGVTGKMEWMKDVMKKISTQEGYTSHEFEKLASFFRSTWIQMPDETSSPRSMRPRYVKRDFERAGHSDSGFAQGGQAVENSRLNLKNADTDSCAEGSRTPLKSSALYMPFFSFSKYHENEISERDSRPSSALNSVKSTNERPDEMIEREYLRKRQKLFKAYEKAVIHGSSPLDEYQYHFDGDAESSKDRDSRNRSQVVTRCITKLRRRLQTKERHTEELEMDQPNCWPIIRVGQLWAWTIADAWLITSTSCAKSEAQSSFVYDVFEHLKRLAEEGDQVTGPATPGELLKMIVEHCVSAYEKQVNIGDEEPPQQRSIRQMFSDSINDTVRGETDLFRLFLKRDPPAEGLTTEKLQNATLDAAKLLYDIKDVRDELNILKNVANLQQRVQSDLEKSFTKGSNNNDERDLTATYVCDDIAELEKVAERINDALNTTITLHESEIANLEAIEAAKQGRKIFAFTVVTIIFVSAPIPSVVVQCRSRQEP</sequence>
<feature type="compositionally biased region" description="Polar residues" evidence="1">
    <location>
        <begin position="224"/>
        <end position="233"/>
    </location>
</feature>
<dbReference type="Proteomes" id="UP000781932">
    <property type="component" value="Unassembled WGS sequence"/>
</dbReference>
<dbReference type="OrthoDB" id="341259at2759"/>
<keyword evidence="2" id="KW-0472">Membrane</keyword>
<feature type="region of interest" description="Disordered" evidence="1">
    <location>
        <begin position="218"/>
        <end position="239"/>
    </location>
</feature>
<evidence type="ECO:0000313" key="4">
    <source>
        <dbReference type="Proteomes" id="UP000781932"/>
    </source>
</evidence>